<dbReference type="AlphaFoldDB" id="A0A5M3MQG6"/>
<evidence type="ECO:0000256" key="1">
    <source>
        <dbReference type="SAM" id="MobiDB-lite"/>
    </source>
</evidence>
<accession>A0A5M3MQG6</accession>
<evidence type="ECO:0008006" key="4">
    <source>
        <dbReference type="Google" id="ProtNLM"/>
    </source>
</evidence>
<dbReference type="GeneID" id="19209075"/>
<comment type="caution">
    <text evidence="2">The sequence shown here is derived from an EMBL/GenBank/DDBJ whole genome shotgun (WGS) entry which is preliminary data.</text>
</comment>
<dbReference type="RefSeq" id="XP_007768312.1">
    <property type="nucleotide sequence ID" value="XM_007770122.1"/>
</dbReference>
<feature type="compositionally biased region" description="Basic and acidic residues" evidence="1">
    <location>
        <begin position="18"/>
        <end position="30"/>
    </location>
</feature>
<dbReference type="Proteomes" id="UP000053558">
    <property type="component" value="Unassembled WGS sequence"/>
</dbReference>
<dbReference type="KEGG" id="cput:CONPUDRAFT_73067"/>
<name>A0A5M3MQG6_CONPW</name>
<feature type="compositionally biased region" description="Basic residues" evidence="1">
    <location>
        <begin position="31"/>
        <end position="41"/>
    </location>
</feature>
<gene>
    <name evidence="2" type="ORF">CONPUDRAFT_73067</name>
</gene>
<keyword evidence="3" id="KW-1185">Reference proteome</keyword>
<evidence type="ECO:0000313" key="2">
    <source>
        <dbReference type="EMBL" id="EIW81306.1"/>
    </source>
</evidence>
<feature type="region of interest" description="Disordered" evidence="1">
    <location>
        <begin position="1"/>
        <end position="77"/>
    </location>
</feature>
<organism evidence="2 3">
    <name type="scientific">Coniophora puteana (strain RWD-64-598)</name>
    <name type="common">Brown rot fungus</name>
    <dbReference type="NCBI Taxonomy" id="741705"/>
    <lineage>
        <taxon>Eukaryota</taxon>
        <taxon>Fungi</taxon>
        <taxon>Dikarya</taxon>
        <taxon>Basidiomycota</taxon>
        <taxon>Agaricomycotina</taxon>
        <taxon>Agaricomycetes</taxon>
        <taxon>Agaricomycetidae</taxon>
        <taxon>Boletales</taxon>
        <taxon>Coniophorineae</taxon>
        <taxon>Coniophoraceae</taxon>
        <taxon>Coniophora</taxon>
    </lineage>
</organism>
<reference evidence="3" key="1">
    <citation type="journal article" date="2012" name="Science">
        <title>The Paleozoic origin of enzymatic lignin decomposition reconstructed from 31 fungal genomes.</title>
        <authorList>
            <person name="Floudas D."/>
            <person name="Binder M."/>
            <person name="Riley R."/>
            <person name="Barry K."/>
            <person name="Blanchette R.A."/>
            <person name="Henrissat B."/>
            <person name="Martinez A.T."/>
            <person name="Otillar R."/>
            <person name="Spatafora J.W."/>
            <person name="Yadav J.S."/>
            <person name="Aerts A."/>
            <person name="Benoit I."/>
            <person name="Boyd A."/>
            <person name="Carlson A."/>
            <person name="Copeland A."/>
            <person name="Coutinho P.M."/>
            <person name="de Vries R.P."/>
            <person name="Ferreira P."/>
            <person name="Findley K."/>
            <person name="Foster B."/>
            <person name="Gaskell J."/>
            <person name="Glotzer D."/>
            <person name="Gorecki P."/>
            <person name="Heitman J."/>
            <person name="Hesse C."/>
            <person name="Hori C."/>
            <person name="Igarashi K."/>
            <person name="Jurgens J.A."/>
            <person name="Kallen N."/>
            <person name="Kersten P."/>
            <person name="Kohler A."/>
            <person name="Kuees U."/>
            <person name="Kumar T.K.A."/>
            <person name="Kuo A."/>
            <person name="LaButti K."/>
            <person name="Larrondo L.F."/>
            <person name="Lindquist E."/>
            <person name="Ling A."/>
            <person name="Lombard V."/>
            <person name="Lucas S."/>
            <person name="Lundell T."/>
            <person name="Martin R."/>
            <person name="McLaughlin D.J."/>
            <person name="Morgenstern I."/>
            <person name="Morin E."/>
            <person name="Murat C."/>
            <person name="Nagy L.G."/>
            <person name="Nolan M."/>
            <person name="Ohm R.A."/>
            <person name="Patyshakuliyeva A."/>
            <person name="Rokas A."/>
            <person name="Ruiz-Duenas F.J."/>
            <person name="Sabat G."/>
            <person name="Salamov A."/>
            <person name="Samejima M."/>
            <person name="Schmutz J."/>
            <person name="Slot J.C."/>
            <person name="St John F."/>
            <person name="Stenlid J."/>
            <person name="Sun H."/>
            <person name="Sun S."/>
            <person name="Syed K."/>
            <person name="Tsang A."/>
            <person name="Wiebenga A."/>
            <person name="Young D."/>
            <person name="Pisabarro A."/>
            <person name="Eastwood D.C."/>
            <person name="Martin F."/>
            <person name="Cullen D."/>
            <person name="Grigoriev I.V."/>
            <person name="Hibbett D.S."/>
        </authorList>
    </citation>
    <scope>NUCLEOTIDE SEQUENCE [LARGE SCALE GENOMIC DNA]</scope>
    <source>
        <strain evidence="3">RWD-64-598 SS2</strain>
    </source>
</reference>
<proteinExistence type="predicted"/>
<evidence type="ECO:0000313" key="3">
    <source>
        <dbReference type="Proteomes" id="UP000053558"/>
    </source>
</evidence>
<protein>
    <recommendedName>
        <fullName evidence="4">EF-hand domain-containing protein</fullName>
    </recommendedName>
</protein>
<dbReference type="EMBL" id="JH711578">
    <property type="protein sequence ID" value="EIW81306.1"/>
    <property type="molecule type" value="Genomic_DNA"/>
</dbReference>
<sequence length="253" mass="28067">MRRQGCNEGSGTGKAWRPSREGTRGGEERTARRRRDGRRCKAREVVVALDGGGRVVKPHPGPRQRERSRGGGWSKGQGILCKLRSRRRGRAFLTFGTLRRWRRDRIGFRWHAAANGIRPKVVQPPKTRGRSGSAVSGIILCVVLPWLDKIREIAVGEQREAPGEMSSSTEETGVEAAGEDLRVLREPAELTGREAAEADLSVCIMDSNNDHGISPMDLKDRLERIKVSSEHSNEDTNPKRKPANCQYVATACP</sequence>